<comment type="caution">
    <text evidence="8">The sequence shown here is derived from an EMBL/GenBank/DDBJ whole genome shotgun (WGS) entry which is preliminary data.</text>
</comment>
<comment type="similarity">
    <text evidence="1 2">Belongs to the glycosyl hydrolase 31 family.</text>
</comment>
<protein>
    <submittedName>
        <fullName evidence="8">Xylosidase</fullName>
    </submittedName>
</protein>
<evidence type="ECO:0000256" key="3">
    <source>
        <dbReference type="SAM" id="SignalP"/>
    </source>
</evidence>
<keyword evidence="3" id="KW-0732">Signal</keyword>
<dbReference type="Gene3D" id="2.60.40.1180">
    <property type="entry name" value="Golgi alpha-mannosidase II"/>
    <property type="match status" value="2"/>
</dbReference>
<dbReference type="CDD" id="cd14752">
    <property type="entry name" value="GH31_N"/>
    <property type="match status" value="1"/>
</dbReference>
<dbReference type="InterPro" id="IPR017853">
    <property type="entry name" value="GH"/>
</dbReference>
<feature type="domain" description="DUF5110" evidence="6">
    <location>
        <begin position="691"/>
        <end position="758"/>
    </location>
</feature>
<dbReference type="InterPro" id="IPR013780">
    <property type="entry name" value="Glyco_hydro_b"/>
</dbReference>
<keyword evidence="2" id="KW-0378">Hydrolase</keyword>
<evidence type="ECO:0000313" key="8">
    <source>
        <dbReference type="EMBL" id="HBJ09581.1"/>
    </source>
</evidence>
<dbReference type="CDD" id="cd06591">
    <property type="entry name" value="GH31_xylosidase_XylS"/>
    <property type="match status" value="1"/>
</dbReference>
<dbReference type="AlphaFoldDB" id="A0A354M4Z2"/>
<dbReference type="InterPro" id="IPR033403">
    <property type="entry name" value="DUF5110"/>
</dbReference>
<dbReference type="Gene3D" id="2.60.40.1760">
    <property type="entry name" value="glycosyl hydrolase (family 31)"/>
    <property type="match status" value="1"/>
</dbReference>
<dbReference type="EMBL" id="DNWC01000145">
    <property type="protein sequence ID" value="HBJ09581.1"/>
    <property type="molecule type" value="Genomic_DNA"/>
</dbReference>
<gene>
    <name evidence="8" type="ORF">DDY73_11325</name>
</gene>
<name>A0A354M4Z2_9BACT</name>
<evidence type="ECO:0000259" key="5">
    <source>
        <dbReference type="Pfam" id="PF13802"/>
    </source>
</evidence>
<dbReference type="InterPro" id="IPR000322">
    <property type="entry name" value="Glyco_hydro_31_TIM"/>
</dbReference>
<reference evidence="8 9" key="1">
    <citation type="journal article" date="2018" name="Nat. Biotechnol.">
        <title>A standardized bacterial taxonomy based on genome phylogeny substantially revises the tree of life.</title>
        <authorList>
            <person name="Parks D.H."/>
            <person name="Chuvochina M."/>
            <person name="Waite D.W."/>
            <person name="Rinke C."/>
            <person name="Skarshewski A."/>
            <person name="Chaumeil P.A."/>
            <person name="Hugenholtz P."/>
        </authorList>
    </citation>
    <scope>NUCLEOTIDE SEQUENCE [LARGE SCALE GENOMIC DNA]</scope>
    <source>
        <strain evidence="8">UBA11482</strain>
    </source>
</reference>
<evidence type="ECO:0000259" key="4">
    <source>
        <dbReference type="Pfam" id="PF01055"/>
    </source>
</evidence>
<dbReference type="InterPro" id="IPR048395">
    <property type="entry name" value="Glyco_hydro_31_C"/>
</dbReference>
<evidence type="ECO:0000256" key="1">
    <source>
        <dbReference type="ARBA" id="ARBA00007806"/>
    </source>
</evidence>
<dbReference type="PANTHER" id="PTHR43863:SF2">
    <property type="entry name" value="MALTASE-GLUCOAMYLASE"/>
    <property type="match status" value="1"/>
</dbReference>
<feature type="domain" description="Glycoside hydrolase family 31 TIM barrel" evidence="4">
    <location>
        <begin position="237"/>
        <end position="564"/>
    </location>
</feature>
<dbReference type="InterPro" id="IPR011013">
    <property type="entry name" value="Gal_mutarotase_sf_dom"/>
</dbReference>
<dbReference type="SUPFAM" id="SSF51445">
    <property type="entry name" value="(Trans)glycosidases"/>
    <property type="match status" value="1"/>
</dbReference>
<dbReference type="Pfam" id="PF01055">
    <property type="entry name" value="Glyco_hydro_31_2nd"/>
    <property type="match status" value="1"/>
</dbReference>
<dbReference type="Proteomes" id="UP000262954">
    <property type="component" value="Unassembled WGS sequence"/>
</dbReference>
<dbReference type="Gene3D" id="3.20.20.80">
    <property type="entry name" value="Glycosidases"/>
    <property type="match status" value="1"/>
</dbReference>
<accession>A0A354M4Z2</accession>
<organism evidence="8 9">
    <name type="scientific">Coprobacter fastidiosus</name>
    <dbReference type="NCBI Taxonomy" id="1099853"/>
    <lineage>
        <taxon>Bacteria</taxon>
        <taxon>Pseudomonadati</taxon>
        <taxon>Bacteroidota</taxon>
        <taxon>Bacteroidia</taxon>
        <taxon>Bacteroidales</taxon>
        <taxon>Barnesiellaceae</taxon>
        <taxon>Coprobacter</taxon>
    </lineage>
</organism>
<dbReference type="Pfam" id="PF21365">
    <property type="entry name" value="Glyco_hydro_31_3rd"/>
    <property type="match status" value="1"/>
</dbReference>
<proteinExistence type="inferred from homology"/>
<feature type="domain" description="Glycosyl hydrolase family 31 C-terminal" evidence="7">
    <location>
        <begin position="575"/>
        <end position="675"/>
    </location>
</feature>
<dbReference type="SUPFAM" id="SSF51011">
    <property type="entry name" value="Glycosyl hydrolase domain"/>
    <property type="match status" value="1"/>
</dbReference>
<dbReference type="SUPFAM" id="SSF74650">
    <property type="entry name" value="Galactose mutarotase-like"/>
    <property type="match status" value="1"/>
</dbReference>
<feature type="chain" id="PRO_5017072591" evidence="3">
    <location>
        <begin position="25"/>
        <end position="787"/>
    </location>
</feature>
<feature type="signal peptide" evidence="3">
    <location>
        <begin position="1"/>
        <end position="24"/>
    </location>
</feature>
<evidence type="ECO:0000259" key="6">
    <source>
        <dbReference type="Pfam" id="PF17137"/>
    </source>
</evidence>
<feature type="domain" description="Glycoside hydrolase family 31 N-terminal" evidence="5">
    <location>
        <begin position="39"/>
        <end position="195"/>
    </location>
</feature>
<sequence length="787" mass="90490">MKNVKNRFLVLLTLLFTGSSLASATKQPDRIFLKGVCTEITFYSPTTVRILKYPQNKTPLKESLVVLQKPEKVKLTRNKSENSYSIKSKEIDVTVDSNTGEIIFKDSKGNILLKDKNTQFSPRKDLNKDSYQVKQTFNLDTNEPIYGLGQIQNGKLNQRNQKELLRQRNTVICIPFFQSIKGYGVYLDNYSPTRFSDSPEETVFDSDLGTCSDYYFMYGKNTDGVVKAMRQLTGKVPMLPESGFGFWQSRERYVSQKQIVEILKKYRDLQVPIDGIIQDWRYWSNDNKHWNAVAFDNPEFSNPQKMISQIHNMNARLIISIWPSFGPTTDIYKELKSRNMLFDFETFPTNNGVRVYDAFNPEARDIYWEYFNKNMFSIGMDGWWLDATEPEYQDKNETHLDSACYLGSYRNYYNAFPLVSVEGVYKNQRKTSNDKRVFILTRSAFAGQQRTGAISWSGDIDGNWNALKAQIPAGLNFSMTGIPYWNCDIGGFTVRQYPGGNKNQAYQELYTRWTQFAAFLGMMRSHGTSTQREIFLFGERGSWAFDAQEKFINLRYKLLPYIYSTAWDITRNDASLMRPLFADFAEDKHTHDLNTEFLFGKSILVAPVLDPQYTDGKGADVKIDFSRNKSIKVYLPSGCEWYDFWTNEKISGGKSVNKETPIDIMPIYIKAGSILPIGPKVQYAKEKKDIPIEIRIYPGKNATFTLYEDEGDNYNYEKGNYSTIDFKWDDSTSTLSIGQRNGNFNGMLKKRTFKVVLASTESGIGMEENDSLSEIVNYNGKAVSVKL</sequence>
<dbReference type="Pfam" id="PF13802">
    <property type="entry name" value="Gal_mutarotas_2"/>
    <property type="match status" value="1"/>
</dbReference>
<evidence type="ECO:0000313" key="9">
    <source>
        <dbReference type="Proteomes" id="UP000262954"/>
    </source>
</evidence>
<dbReference type="InterPro" id="IPR051816">
    <property type="entry name" value="Glycosyl_Hydrolase_31"/>
</dbReference>
<dbReference type="GO" id="GO:0004553">
    <property type="term" value="F:hydrolase activity, hydrolyzing O-glycosyl compounds"/>
    <property type="evidence" value="ECO:0007669"/>
    <property type="project" value="InterPro"/>
</dbReference>
<dbReference type="InterPro" id="IPR025887">
    <property type="entry name" value="Glyco_hydro_31_N_dom"/>
</dbReference>
<evidence type="ECO:0000259" key="7">
    <source>
        <dbReference type="Pfam" id="PF21365"/>
    </source>
</evidence>
<evidence type="ECO:0000256" key="2">
    <source>
        <dbReference type="RuleBase" id="RU361185"/>
    </source>
</evidence>
<dbReference type="PANTHER" id="PTHR43863">
    <property type="entry name" value="HYDROLASE, PUTATIVE (AFU_ORTHOLOGUE AFUA_1G03140)-RELATED"/>
    <property type="match status" value="1"/>
</dbReference>
<keyword evidence="2" id="KW-0326">Glycosidase</keyword>
<dbReference type="GO" id="GO:0005975">
    <property type="term" value="P:carbohydrate metabolic process"/>
    <property type="evidence" value="ECO:0007669"/>
    <property type="project" value="InterPro"/>
</dbReference>
<dbReference type="Pfam" id="PF17137">
    <property type="entry name" value="DUF5110"/>
    <property type="match status" value="1"/>
</dbReference>
<dbReference type="GO" id="GO:0030246">
    <property type="term" value="F:carbohydrate binding"/>
    <property type="evidence" value="ECO:0007669"/>
    <property type="project" value="InterPro"/>
</dbReference>